<evidence type="ECO:0000256" key="1">
    <source>
        <dbReference type="ARBA" id="ARBA00007365"/>
    </source>
</evidence>
<dbReference type="PROSITE" id="PS50072">
    <property type="entry name" value="CSA_PPIASE_2"/>
    <property type="match status" value="1"/>
</dbReference>
<dbReference type="Gene3D" id="2.40.100.10">
    <property type="entry name" value="Cyclophilin-like"/>
    <property type="match status" value="1"/>
</dbReference>
<keyword evidence="5" id="KW-0175">Coiled coil</keyword>
<protein>
    <recommendedName>
        <fullName evidence="2">peptidylprolyl isomerase</fullName>
        <ecNumber evidence="2">5.2.1.8</ecNumber>
    </recommendedName>
</protein>
<dbReference type="PANTHER" id="PTHR45625">
    <property type="entry name" value="PEPTIDYL-PROLYL CIS-TRANS ISOMERASE-RELATED"/>
    <property type="match status" value="1"/>
</dbReference>
<evidence type="ECO:0000256" key="3">
    <source>
        <dbReference type="ARBA" id="ARBA00023110"/>
    </source>
</evidence>
<organism evidence="7 8">
    <name type="scientific">Botrimarina hoheduenensis</name>
    <dbReference type="NCBI Taxonomy" id="2528000"/>
    <lineage>
        <taxon>Bacteria</taxon>
        <taxon>Pseudomonadati</taxon>
        <taxon>Planctomycetota</taxon>
        <taxon>Planctomycetia</taxon>
        <taxon>Pirellulales</taxon>
        <taxon>Lacipirellulaceae</taxon>
        <taxon>Botrimarina</taxon>
    </lineage>
</organism>
<evidence type="ECO:0000313" key="7">
    <source>
        <dbReference type="EMBL" id="TWT47443.1"/>
    </source>
</evidence>
<accession>A0A5C5WB17</accession>
<dbReference type="AlphaFoldDB" id="A0A5C5WB17"/>
<dbReference type="EC" id="5.2.1.8" evidence="2"/>
<reference evidence="7 8" key="1">
    <citation type="submission" date="2019-02" db="EMBL/GenBank/DDBJ databases">
        <title>Deep-cultivation of Planctomycetes and their phenomic and genomic characterization uncovers novel biology.</title>
        <authorList>
            <person name="Wiegand S."/>
            <person name="Jogler M."/>
            <person name="Boedeker C."/>
            <person name="Pinto D."/>
            <person name="Vollmers J."/>
            <person name="Rivas-Marin E."/>
            <person name="Kohn T."/>
            <person name="Peeters S.H."/>
            <person name="Heuer A."/>
            <person name="Rast P."/>
            <person name="Oberbeckmann S."/>
            <person name="Bunk B."/>
            <person name="Jeske O."/>
            <person name="Meyerdierks A."/>
            <person name="Storesund J.E."/>
            <person name="Kallscheuer N."/>
            <person name="Luecker S."/>
            <person name="Lage O.M."/>
            <person name="Pohl T."/>
            <person name="Merkel B.J."/>
            <person name="Hornburger P."/>
            <person name="Mueller R.-W."/>
            <person name="Bruemmer F."/>
            <person name="Labrenz M."/>
            <person name="Spormann A.M."/>
            <person name="Op Den Camp H."/>
            <person name="Overmann J."/>
            <person name="Amann R."/>
            <person name="Jetten M.S.M."/>
            <person name="Mascher T."/>
            <person name="Medema M.H."/>
            <person name="Devos D.P."/>
            <person name="Kaster A.-K."/>
            <person name="Ovreas L."/>
            <person name="Rohde M."/>
            <person name="Galperin M.Y."/>
            <person name="Jogler C."/>
        </authorList>
    </citation>
    <scope>NUCLEOTIDE SEQUENCE [LARGE SCALE GENOMIC DNA]</scope>
    <source>
        <strain evidence="7 8">Pla111</strain>
    </source>
</reference>
<keyword evidence="4 7" id="KW-0413">Isomerase</keyword>
<dbReference type="GO" id="GO:0006457">
    <property type="term" value="P:protein folding"/>
    <property type="evidence" value="ECO:0007669"/>
    <property type="project" value="InterPro"/>
</dbReference>
<dbReference type="EMBL" id="SJPH01000002">
    <property type="protein sequence ID" value="TWT47443.1"/>
    <property type="molecule type" value="Genomic_DNA"/>
</dbReference>
<dbReference type="Pfam" id="PF00160">
    <property type="entry name" value="Pro_isomerase"/>
    <property type="match status" value="1"/>
</dbReference>
<gene>
    <name evidence="7" type="ORF">Pla111_10570</name>
</gene>
<dbReference type="GO" id="GO:0003755">
    <property type="term" value="F:peptidyl-prolyl cis-trans isomerase activity"/>
    <property type="evidence" value="ECO:0007669"/>
    <property type="project" value="UniProtKB-KW"/>
</dbReference>
<dbReference type="Proteomes" id="UP000318995">
    <property type="component" value="Unassembled WGS sequence"/>
</dbReference>
<dbReference type="InterPro" id="IPR020892">
    <property type="entry name" value="Cyclophilin-type_PPIase_CS"/>
</dbReference>
<keyword evidence="3" id="KW-0697">Rotamase</keyword>
<dbReference type="InterPro" id="IPR044666">
    <property type="entry name" value="Cyclophilin_A-like"/>
</dbReference>
<keyword evidence="8" id="KW-1185">Reference proteome</keyword>
<dbReference type="PANTHER" id="PTHR45625:SF4">
    <property type="entry name" value="PEPTIDYLPROLYL ISOMERASE DOMAIN AND WD REPEAT-CONTAINING PROTEIN 1"/>
    <property type="match status" value="1"/>
</dbReference>
<dbReference type="InterPro" id="IPR002130">
    <property type="entry name" value="Cyclophilin-type_PPIase_dom"/>
</dbReference>
<dbReference type="CDD" id="cd00317">
    <property type="entry name" value="cyclophilin"/>
    <property type="match status" value="1"/>
</dbReference>
<evidence type="ECO:0000256" key="4">
    <source>
        <dbReference type="ARBA" id="ARBA00023235"/>
    </source>
</evidence>
<evidence type="ECO:0000313" key="8">
    <source>
        <dbReference type="Proteomes" id="UP000318995"/>
    </source>
</evidence>
<dbReference type="PROSITE" id="PS00170">
    <property type="entry name" value="CSA_PPIASE_1"/>
    <property type="match status" value="1"/>
</dbReference>
<dbReference type="InterPro" id="IPR029000">
    <property type="entry name" value="Cyclophilin-like_dom_sf"/>
</dbReference>
<feature type="domain" description="PPIase cyclophilin-type" evidence="6">
    <location>
        <begin position="238"/>
        <end position="379"/>
    </location>
</feature>
<evidence type="ECO:0000256" key="5">
    <source>
        <dbReference type="SAM" id="Coils"/>
    </source>
</evidence>
<proteinExistence type="inferred from homology"/>
<evidence type="ECO:0000256" key="2">
    <source>
        <dbReference type="ARBA" id="ARBA00013194"/>
    </source>
</evidence>
<comment type="similarity">
    <text evidence="1">Belongs to the cyclophilin-type PPIase family.</text>
</comment>
<evidence type="ECO:0000259" key="6">
    <source>
        <dbReference type="PROSITE" id="PS50072"/>
    </source>
</evidence>
<feature type="coiled-coil region" evidence="5">
    <location>
        <begin position="39"/>
        <end position="66"/>
    </location>
</feature>
<dbReference type="SUPFAM" id="SSF50891">
    <property type="entry name" value="Cyclophilin-like"/>
    <property type="match status" value="1"/>
</dbReference>
<comment type="caution">
    <text evidence="7">The sequence shown here is derived from an EMBL/GenBank/DDBJ whole genome shotgun (WGS) entry which is preliminary data.</text>
</comment>
<name>A0A5C5WB17_9BACT</name>
<dbReference type="PRINTS" id="PR00153">
    <property type="entry name" value="CSAPPISMRASE"/>
</dbReference>
<sequence length="393" mass="41728">MAVGLSLALALGGTAWGQNAPASGGAAAPVGAADPAAAFQQAVADYKQAIRSIEKLRTEHQGASAERQAQINSELQTQIASTQAKVDAMLSSALEAFRAAPMADPEVTKLLVAAVEHQMVGRGAEGGGDDYEAALPVIEALVDAGHERTELPLWGAFAAVVTNQFDLADKFAAVVEERKTLQTSPGTTEAAQDTFDNAIRYLKERDRFRARWEAESKIQAQDAAADNLPRVLLTTSKGDVVIELFEDQAPIATANFLTLAKDGFYDGVVFHRVLPRFMAQGGDPTGTGSGGPGYAIACECARPDARKHFRGTLSMAHAGRNTGGSQFFLCFVPTEHLDGRHTAFGRVVEGFGVLADLNRVDPNGPSPPADKILSAKVLRDRGHSYSFEKLPGR</sequence>